<proteinExistence type="predicted"/>
<evidence type="ECO:0000313" key="7">
    <source>
        <dbReference type="EMBL" id="BAD79313.1"/>
    </source>
</evidence>
<dbReference type="InterPro" id="IPR026044">
    <property type="entry name" value="MltA"/>
</dbReference>
<dbReference type="SUPFAM" id="SSF50685">
    <property type="entry name" value="Barwin-like endoglucanases"/>
    <property type="match status" value="1"/>
</dbReference>
<keyword evidence="4" id="KW-0961">Cell wall biogenesis/degradation</keyword>
<dbReference type="GO" id="GO:0009253">
    <property type="term" value="P:peptidoglycan catabolic process"/>
    <property type="evidence" value="ECO:0007669"/>
    <property type="project" value="TreeGrafter"/>
</dbReference>
<dbReference type="SMART" id="SM00925">
    <property type="entry name" value="MltA"/>
    <property type="match status" value="1"/>
</dbReference>
<protein>
    <recommendedName>
        <fullName evidence="2">peptidoglycan lytic exotransglycosylase</fullName>
        <ecNumber evidence="2">4.2.2.n1</ecNumber>
    </recommendedName>
    <alternativeName>
        <fullName evidence="5">Murein hydrolase A</fullName>
    </alternativeName>
</protein>
<dbReference type="PANTHER" id="PTHR30124:SF0">
    <property type="entry name" value="MEMBRANE-BOUND LYTIC MUREIN TRANSGLYCOSYLASE A"/>
    <property type="match status" value="1"/>
</dbReference>
<gene>
    <name evidence="7" type="primary">mltA</name>
    <name evidence="7" type="ordered locus">syc1123_d</name>
</gene>
<evidence type="ECO:0000256" key="2">
    <source>
        <dbReference type="ARBA" id="ARBA00012587"/>
    </source>
</evidence>
<accession>A0A0H3K270</accession>
<dbReference type="InterPro" id="IPR005300">
    <property type="entry name" value="MltA_B"/>
</dbReference>
<dbReference type="CDD" id="cd14668">
    <property type="entry name" value="mlta_B"/>
    <property type="match status" value="1"/>
</dbReference>
<dbReference type="EC" id="4.2.2.n1" evidence="2"/>
<evidence type="ECO:0000256" key="5">
    <source>
        <dbReference type="ARBA" id="ARBA00030918"/>
    </source>
</evidence>
<dbReference type="GO" id="GO:0009254">
    <property type="term" value="P:peptidoglycan turnover"/>
    <property type="evidence" value="ECO:0007669"/>
    <property type="project" value="InterPro"/>
</dbReference>
<dbReference type="GO" id="GO:0071555">
    <property type="term" value="P:cell wall organization"/>
    <property type="evidence" value="ECO:0007669"/>
    <property type="project" value="UniProtKB-KW"/>
</dbReference>
<dbReference type="GO" id="GO:0019867">
    <property type="term" value="C:outer membrane"/>
    <property type="evidence" value="ECO:0007669"/>
    <property type="project" value="InterPro"/>
</dbReference>
<organism evidence="7 8">
    <name type="scientific">Synechococcus sp. (strain ATCC 27144 / PCC 6301 / SAUG 1402/1)</name>
    <name type="common">Anacystis nidulans</name>
    <dbReference type="NCBI Taxonomy" id="269084"/>
    <lineage>
        <taxon>Bacteria</taxon>
        <taxon>Bacillati</taxon>
        <taxon>Cyanobacteriota</taxon>
        <taxon>Cyanophyceae</taxon>
        <taxon>Synechococcales</taxon>
        <taxon>Synechococcaceae</taxon>
        <taxon>Synechococcus</taxon>
    </lineage>
</organism>
<dbReference type="Pfam" id="PF06725">
    <property type="entry name" value="3D"/>
    <property type="match status" value="1"/>
</dbReference>
<sequence>MIPGAVPITICPLVRCLLSREAVKRGNGVAIGVRGQRWSRGRCYTSGDFSGANRSGRMRSQLLLGLAVLGLFGGDRWIEPAATQPAPAANPMVAPVAAPTIGLQLSSQWPAGQDTGLWQTARDRQAMITAIDRSLTWLATPAAEKAYRDRPANQPDRRWVQRSLQRFRQLLQTSRNTASFEAALRREFQLWQSPGLDNNNRVDFTAYYEAVYPASLTRTETYRYPLYRRPADFDRWAQPHLTRRQIEGEDGLLGDRSPLAGTELVWLSDRLAAFLVHVQGSARLQLTNGREFTVGYAGATQHPYRSIGQELVQDGVFTAEALTLGKLINWFAANPDRLSDYLPRNDRFVFFKPTAGAAATGSLSQPLTPGRSIATDKTLFPPGALALIKAPLAGDRGGLSYRYVLDQDTGSAIRGYGRVDVFWCTGAIAKARAGDVNGPGSLYYLLLKR</sequence>
<dbReference type="Gene3D" id="2.40.240.50">
    <property type="entry name" value="Barwin-like endoglucanases"/>
    <property type="match status" value="1"/>
</dbReference>
<dbReference type="PANTHER" id="PTHR30124">
    <property type="entry name" value="MEMBRANE-BOUND LYTIC MUREIN TRANSGLYCOSYLASE A"/>
    <property type="match status" value="1"/>
</dbReference>
<dbReference type="InterPro" id="IPR036908">
    <property type="entry name" value="RlpA-like_sf"/>
</dbReference>
<dbReference type="eggNOG" id="COG2821">
    <property type="taxonomic scope" value="Bacteria"/>
</dbReference>
<dbReference type="InterPro" id="IPR010611">
    <property type="entry name" value="3D_dom"/>
</dbReference>
<dbReference type="PIRSF" id="PIRSF019422">
    <property type="entry name" value="MltA"/>
    <property type="match status" value="1"/>
</dbReference>
<dbReference type="EMBL" id="AP008231">
    <property type="protein sequence ID" value="BAD79313.1"/>
    <property type="molecule type" value="Genomic_DNA"/>
</dbReference>
<dbReference type="Proteomes" id="UP000001175">
    <property type="component" value="Chromosome"/>
</dbReference>
<feature type="domain" description="Lytic transglycosylase MltA" evidence="6">
    <location>
        <begin position="211"/>
        <end position="352"/>
    </location>
</feature>
<evidence type="ECO:0000256" key="3">
    <source>
        <dbReference type="ARBA" id="ARBA00023239"/>
    </source>
</evidence>
<dbReference type="KEGG" id="syc:syc1123_d"/>
<comment type="catalytic activity">
    <reaction evidence="1">
        <text>Exolytic cleavage of the (1-&gt;4)-beta-glycosidic linkage between N-acetylmuramic acid (MurNAc) and N-acetylglucosamine (GlcNAc) residues in peptidoglycan, from either the reducing or the non-reducing ends of the peptidoglycan chains, with concomitant formation of a 1,6-anhydrobond in the MurNAc residue.</text>
        <dbReference type="EC" id="4.2.2.n1"/>
    </reaction>
</comment>
<dbReference type="Pfam" id="PF03562">
    <property type="entry name" value="MltA"/>
    <property type="match status" value="1"/>
</dbReference>
<evidence type="ECO:0000256" key="4">
    <source>
        <dbReference type="ARBA" id="ARBA00023316"/>
    </source>
</evidence>
<reference evidence="7 8" key="1">
    <citation type="journal article" date="2007" name="Photosyn. Res.">
        <title>Complete nucleotide sequence of the freshwater unicellular cyanobacterium Synechococcus elongatus PCC 6301 chromosome: gene content and organization.</title>
        <authorList>
            <person name="Sugita C."/>
            <person name="Ogata K."/>
            <person name="Shikata M."/>
            <person name="Jikuya H."/>
            <person name="Takano J."/>
            <person name="Furumichi M."/>
            <person name="Kanehisa M."/>
            <person name="Omata T."/>
            <person name="Sugiura M."/>
            <person name="Sugita M."/>
        </authorList>
    </citation>
    <scope>NUCLEOTIDE SEQUENCE [LARGE SCALE GENOMIC DNA]</scope>
    <source>
        <strain evidence="8">ATCC 27144 / PCC 6301 / SAUG 1402/1</strain>
    </source>
</reference>
<dbReference type="AlphaFoldDB" id="A0A0H3K270"/>
<dbReference type="Gene3D" id="2.40.40.10">
    <property type="entry name" value="RlpA-like domain"/>
    <property type="match status" value="1"/>
</dbReference>
<dbReference type="CDD" id="cd14485">
    <property type="entry name" value="mltA_like_LT_A"/>
    <property type="match status" value="1"/>
</dbReference>
<keyword evidence="3" id="KW-0456">Lyase</keyword>
<evidence type="ECO:0000313" key="8">
    <source>
        <dbReference type="Proteomes" id="UP000001175"/>
    </source>
</evidence>
<evidence type="ECO:0000256" key="1">
    <source>
        <dbReference type="ARBA" id="ARBA00001420"/>
    </source>
</evidence>
<evidence type="ECO:0000259" key="6">
    <source>
        <dbReference type="SMART" id="SM00925"/>
    </source>
</evidence>
<dbReference type="GO" id="GO:0004553">
    <property type="term" value="F:hydrolase activity, hydrolyzing O-glycosyl compounds"/>
    <property type="evidence" value="ECO:0007669"/>
    <property type="project" value="InterPro"/>
</dbReference>
<dbReference type="GO" id="GO:0008933">
    <property type="term" value="F:peptidoglycan lytic transglycosylase activity"/>
    <property type="evidence" value="ECO:0007669"/>
    <property type="project" value="TreeGrafter"/>
</dbReference>
<name>A0A0H3K270_SYNP6</name>